<gene>
    <name evidence="3" type="ORF">D3272_08390</name>
</gene>
<feature type="signal peptide" evidence="1">
    <location>
        <begin position="1"/>
        <end position="24"/>
    </location>
</feature>
<reference evidence="3 4" key="1">
    <citation type="submission" date="2018-09" db="EMBL/GenBank/DDBJ databases">
        <authorList>
            <person name="Grouzdev D.S."/>
            <person name="Krutkina M.S."/>
        </authorList>
    </citation>
    <scope>NUCLEOTIDE SEQUENCE [LARGE SCALE GENOMIC DNA]</scope>
    <source>
        <strain evidence="3 4">RmlP001</strain>
    </source>
</reference>
<dbReference type="RefSeq" id="WP_129218721.1">
    <property type="nucleotide sequence ID" value="NZ_QYBC01000006.1"/>
</dbReference>
<evidence type="ECO:0000259" key="2">
    <source>
        <dbReference type="Pfam" id="PF04069"/>
    </source>
</evidence>
<protein>
    <submittedName>
        <fullName evidence="3">ABC transporter substrate-binding protein</fullName>
    </submittedName>
</protein>
<organism evidence="3 4">
    <name type="scientific">Lichenibacterium ramalinae</name>
    <dbReference type="NCBI Taxonomy" id="2316527"/>
    <lineage>
        <taxon>Bacteria</taxon>
        <taxon>Pseudomonadati</taxon>
        <taxon>Pseudomonadota</taxon>
        <taxon>Alphaproteobacteria</taxon>
        <taxon>Hyphomicrobiales</taxon>
        <taxon>Lichenihabitantaceae</taxon>
        <taxon>Lichenibacterium</taxon>
    </lineage>
</organism>
<accession>A0A4V1RIT8</accession>
<dbReference type="OrthoDB" id="9781705at2"/>
<dbReference type="Proteomes" id="UP000289411">
    <property type="component" value="Unassembled WGS sequence"/>
</dbReference>
<keyword evidence="1" id="KW-0732">Signal</keyword>
<keyword evidence="4" id="KW-1185">Reference proteome</keyword>
<dbReference type="EMBL" id="QYBC01000006">
    <property type="protein sequence ID" value="RYB05617.1"/>
    <property type="molecule type" value="Genomic_DNA"/>
</dbReference>
<name>A0A4V1RIT8_9HYPH</name>
<evidence type="ECO:0000313" key="4">
    <source>
        <dbReference type="Proteomes" id="UP000289411"/>
    </source>
</evidence>
<comment type="caution">
    <text evidence="3">The sequence shown here is derived from an EMBL/GenBank/DDBJ whole genome shotgun (WGS) entry which is preliminary data.</text>
</comment>
<dbReference type="Pfam" id="PF04069">
    <property type="entry name" value="OpuAC"/>
    <property type="match status" value="1"/>
</dbReference>
<sequence>MVPLFKPLLAAALLTVAAATGVRAADVVVSSKIDTEGSLLGSIIAQALAANGIPVKNRVQLGTTPVLRKALLSGEVDIYPEYTGNGAFFFNKPDDAAWHDGAKGYELVKSLDFDANKLDWLTPAPANNTWAIGLRNDVAAPNNVKSMSDFGKWVSSGAAVKLVGSAEFVNSAAALPAFQKAYGFTLKSDQLLVLSGGGTAATIQAAAQKTDGVNAAMVFGTDGGIEAADLVVLDDDKNVQPVYEPAPVVRDAVLKANPKIAEVLKPVFAGLDLKTLQELNARIQVNGEPAADVAKDYLKTKGFVK</sequence>
<evidence type="ECO:0000313" key="3">
    <source>
        <dbReference type="EMBL" id="RYB05617.1"/>
    </source>
</evidence>
<dbReference type="SUPFAM" id="SSF53850">
    <property type="entry name" value="Periplasmic binding protein-like II"/>
    <property type="match status" value="1"/>
</dbReference>
<dbReference type="AlphaFoldDB" id="A0A4V1RIT8"/>
<dbReference type="GO" id="GO:0022857">
    <property type="term" value="F:transmembrane transporter activity"/>
    <property type="evidence" value="ECO:0007669"/>
    <property type="project" value="InterPro"/>
</dbReference>
<dbReference type="InterPro" id="IPR007210">
    <property type="entry name" value="ABC_Gly_betaine_transp_sub-bd"/>
</dbReference>
<proteinExistence type="predicted"/>
<dbReference type="Gene3D" id="3.40.190.120">
    <property type="entry name" value="Osmoprotection protein (prox), domain 2"/>
    <property type="match status" value="1"/>
</dbReference>
<evidence type="ECO:0000256" key="1">
    <source>
        <dbReference type="SAM" id="SignalP"/>
    </source>
</evidence>
<dbReference type="Gene3D" id="3.40.190.10">
    <property type="entry name" value="Periplasmic binding protein-like II"/>
    <property type="match status" value="1"/>
</dbReference>
<feature type="domain" description="ABC-type glycine betaine transport system substrate-binding" evidence="2">
    <location>
        <begin position="26"/>
        <end position="299"/>
    </location>
</feature>
<dbReference type="CDD" id="cd13616">
    <property type="entry name" value="PBP2_OsmF"/>
    <property type="match status" value="1"/>
</dbReference>
<dbReference type="GO" id="GO:0043190">
    <property type="term" value="C:ATP-binding cassette (ABC) transporter complex"/>
    <property type="evidence" value="ECO:0007669"/>
    <property type="project" value="InterPro"/>
</dbReference>
<feature type="chain" id="PRO_5020979276" evidence="1">
    <location>
        <begin position="25"/>
        <end position="305"/>
    </location>
</feature>
<reference evidence="3 4" key="2">
    <citation type="submission" date="2019-02" db="EMBL/GenBank/DDBJ databases">
        <title>'Lichenibacterium ramalinii' gen. nov. sp. nov., 'Lichenibacterium minor' gen. nov. sp. nov.</title>
        <authorList>
            <person name="Pankratov T."/>
        </authorList>
    </citation>
    <scope>NUCLEOTIDE SEQUENCE [LARGE SCALE GENOMIC DNA]</scope>
    <source>
        <strain evidence="3 4">RmlP001</strain>
    </source>
</reference>